<sequence length="247" mass="26288">MRLNAFHRGQRGLSMVELMVGITIGMIVTAGASLVAVNQISEHRRLMQETQIQQDLRSAADLLQQDLRRAGYNGSSASGVWAPPSAVGSPSEHSAQTVAANGYSAITKSNNDRATSLRYSYAVGSGGAAPANNEFFGVKWDKSAKVLYLQLGQTAGEPNWQPITDPESVRIVDFDINVASEDLDMGGYCDKPCNSGPGAAAPVCPVQRVRVVSFTIVGEASHDHKVRRTLTGTERARADELSGACPA</sequence>
<gene>
    <name evidence="2" type="ORF">LXT12_21310</name>
</gene>
<dbReference type="InterPro" id="IPR012902">
    <property type="entry name" value="N_methyl_site"/>
</dbReference>
<comment type="caution">
    <text evidence="2">The sequence shown here is derived from an EMBL/GenBank/DDBJ whole genome shotgun (WGS) entry which is preliminary data.</text>
</comment>
<dbReference type="RefSeq" id="WP_233394308.1">
    <property type="nucleotide sequence ID" value="NZ_JAJTWT010000010.1"/>
</dbReference>
<evidence type="ECO:0000256" key="1">
    <source>
        <dbReference type="SAM" id="Phobius"/>
    </source>
</evidence>
<keyword evidence="1" id="KW-0812">Transmembrane</keyword>
<evidence type="ECO:0000313" key="2">
    <source>
        <dbReference type="EMBL" id="MCE4539792.1"/>
    </source>
</evidence>
<protein>
    <submittedName>
        <fullName evidence="2">Prepilin-type N-terminal cleavage/methylation domain-containing protein</fullName>
    </submittedName>
</protein>
<organism evidence="2 3">
    <name type="scientific">Pelomonas caseinilytica</name>
    <dbReference type="NCBI Taxonomy" id="2906763"/>
    <lineage>
        <taxon>Bacteria</taxon>
        <taxon>Pseudomonadati</taxon>
        <taxon>Pseudomonadota</taxon>
        <taxon>Betaproteobacteria</taxon>
        <taxon>Burkholderiales</taxon>
        <taxon>Sphaerotilaceae</taxon>
        <taxon>Roseateles</taxon>
    </lineage>
</organism>
<dbReference type="SUPFAM" id="SSF54523">
    <property type="entry name" value="Pili subunits"/>
    <property type="match status" value="1"/>
</dbReference>
<dbReference type="EMBL" id="JAJTWT010000010">
    <property type="protein sequence ID" value="MCE4539792.1"/>
    <property type="molecule type" value="Genomic_DNA"/>
</dbReference>
<dbReference type="Proteomes" id="UP001201463">
    <property type="component" value="Unassembled WGS sequence"/>
</dbReference>
<proteinExistence type="predicted"/>
<keyword evidence="3" id="KW-1185">Reference proteome</keyword>
<evidence type="ECO:0000313" key="3">
    <source>
        <dbReference type="Proteomes" id="UP001201463"/>
    </source>
</evidence>
<dbReference type="Pfam" id="PF07963">
    <property type="entry name" value="N_methyl"/>
    <property type="match status" value="1"/>
</dbReference>
<keyword evidence="1" id="KW-0472">Membrane</keyword>
<reference evidence="2 3" key="1">
    <citation type="submission" date="2021-12" db="EMBL/GenBank/DDBJ databases">
        <title>Genome seq of p7.</title>
        <authorList>
            <person name="Seo T."/>
        </authorList>
    </citation>
    <scope>NUCLEOTIDE SEQUENCE [LARGE SCALE GENOMIC DNA]</scope>
    <source>
        <strain evidence="2 3">P7</strain>
    </source>
</reference>
<name>A0ABS8XFY3_9BURK</name>
<accession>A0ABS8XFY3</accession>
<feature type="transmembrane region" description="Helical" evidence="1">
    <location>
        <begin position="12"/>
        <end position="37"/>
    </location>
</feature>
<dbReference type="InterPro" id="IPR045584">
    <property type="entry name" value="Pilin-like"/>
</dbReference>
<keyword evidence="1" id="KW-1133">Transmembrane helix</keyword>